<protein>
    <submittedName>
        <fullName evidence="1">Uncharacterized protein</fullName>
    </submittedName>
</protein>
<accession>A0A2A4AMR7</accession>
<sequence>MDMRAEVWSPLQNTAVWLGAWLWGHESTDDLLDAMQELGGLQVMEDEAPFVDLLAYLRAETSEIVQNGECEPVLRLVLSGPGESPLLPAGSKSWKAAAASDAGTIVVRINNRSRHLVLVPHYGNSSTTWHVFEEELPLPAPAWLSPGEADELLSKATNQAALLIEAAGYKSDALHNPRLTVGSLSDFYDTPGLPRTVSPRAAKLFARADRVGAIIETVTERMNDHSFDHHLLGLWRHIRQARMAGVAHALSDFSR</sequence>
<proteinExistence type="predicted"/>
<name>A0A2A4AMR7_9CORY</name>
<dbReference type="EMBL" id="NWBP01000004">
    <property type="protein sequence ID" value="PCC83779.1"/>
    <property type="molecule type" value="Genomic_DNA"/>
</dbReference>
<evidence type="ECO:0000313" key="1">
    <source>
        <dbReference type="EMBL" id="PCC83779.1"/>
    </source>
</evidence>
<evidence type="ECO:0000313" key="2">
    <source>
        <dbReference type="Proteomes" id="UP000218690"/>
    </source>
</evidence>
<organism evidence="1 2">
    <name type="scientific">Corynebacterium accolens</name>
    <dbReference type="NCBI Taxonomy" id="38284"/>
    <lineage>
        <taxon>Bacteria</taxon>
        <taxon>Bacillati</taxon>
        <taxon>Actinomycetota</taxon>
        <taxon>Actinomycetes</taxon>
        <taxon>Mycobacteriales</taxon>
        <taxon>Corynebacteriaceae</taxon>
        <taxon>Corynebacterium</taxon>
    </lineage>
</organism>
<gene>
    <name evidence="1" type="ORF">COM45_01350</name>
</gene>
<comment type="caution">
    <text evidence="1">The sequence shown here is derived from an EMBL/GenBank/DDBJ whole genome shotgun (WGS) entry which is preliminary data.</text>
</comment>
<dbReference type="AlphaFoldDB" id="A0A2A4AMR7"/>
<dbReference type="Proteomes" id="UP000218690">
    <property type="component" value="Unassembled WGS sequence"/>
</dbReference>
<reference evidence="1 2" key="1">
    <citation type="submission" date="2017-09" db="EMBL/GenBank/DDBJ databases">
        <title>Draft Genome Sequence of Corynebacterium accolens AH4003.</title>
        <authorList>
            <person name="Chen Y."/>
            <person name="Oosthuysen W.F."/>
            <person name="Kelley S."/>
            <person name="Horswill A."/>
        </authorList>
    </citation>
    <scope>NUCLEOTIDE SEQUENCE [LARGE SCALE GENOMIC DNA]</scope>
    <source>
        <strain evidence="1 2">AH4003</strain>
    </source>
</reference>